<dbReference type="Proteomes" id="UP000010471">
    <property type="component" value="Chromosome"/>
</dbReference>
<name>K9WGJ2_9CYAN</name>
<dbReference type="HOGENOM" id="CLU_3218677_0_0_3"/>
<evidence type="ECO:0000256" key="1">
    <source>
        <dbReference type="SAM" id="Phobius"/>
    </source>
</evidence>
<dbReference type="RefSeq" id="WP_015183661.1">
    <property type="nucleotide sequence ID" value="NC_019738.1"/>
</dbReference>
<feature type="transmembrane region" description="Helical" evidence="1">
    <location>
        <begin position="12"/>
        <end position="29"/>
    </location>
</feature>
<evidence type="ECO:0000313" key="2">
    <source>
        <dbReference type="EMBL" id="AFZ19520.1"/>
    </source>
</evidence>
<accession>K9WGJ2</accession>
<keyword evidence="3" id="KW-1185">Reference proteome</keyword>
<keyword evidence="1" id="KW-0812">Transmembrane</keyword>
<dbReference type="KEGG" id="mic:Mic7113_3803"/>
<reference evidence="2 3" key="1">
    <citation type="submission" date="2012-06" db="EMBL/GenBank/DDBJ databases">
        <title>Finished chromosome of genome of Microcoleus sp. PCC 7113.</title>
        <authorList>
            <consortium name="US DOE Joint Genome Institute"/>
            <person name="Gugger M."/>
            <person name="Coursin T."/>
            <person name="Rippka R."/>
            <person name="Tandeau De Marsac N."/>
            <person name="Huntemann M."/>
            <person name="Wei C.-L."/>
            <person name="Han J."/>
            <person name="Detter J.C."/>
            <person name="Han C."/>
            <person name="Tapia R."/>
            <person name="Chen A."/>
            <person name="Kyrpides N."/>
            <person name="Mavromatis K."/>
            <person name="Markowitz V."/>
            <person name="Szeto E."/>
            <person name="Ivanova N."/>
            <person name="Pagani I."/>
            <person name="Pati A."/>
            <person name="Goodwin L."/>
            <person name="Nordberg H.P."/>
            <person name="Cantor M.N."/>
            <person name="Hua S.X."/>
            <person name="Woyke T."/>
            <person name="Kerfeld C.A."/>
        </authorList>
    </citation>
    <scope>NUCLEOTIDE SEQUENCE [LARGE SCALE GENOMIC DNA]</scope>
    <source>
        <strain evidence="2 3">PCC 7113</strain>
    </source>
</reference>
<keyword evidence="1" id="KW-1133">Transmembrane helix</keyword>
<protein>
    <submittedName>
        <fullName evidence="2">Uncharacterized protein</fullName>
    </submittedName>
</protein>
<gene>
    <name evidence="2" type="ORF">Mic7113_3803</name>
</gene>
<proteinExistence type="predicted"/>
<keyword evidence="1" id="KW-0472">Membrane</keyword>
<evidence type="ECO:0000313" key="3">
    <source>
        <dbReference type="Proteomes" id="UP000010471"/>
    </source>
</evidence>
<dbReference type="AlphaFoldDB" id="K9WGJ2"/>
<organism evidence="2 3">
    <name type="scientific">Allocoleopsis franciscana PCC 7113</name>
    <dbReference type="NCBI Taxonomy" id="1173027"/>
    <lineage>
        <taxon>Bacteria</taxon>
        <taxon>Bacillati</taxon>
        <taxon>Cyanobacteriota</taxon>
        <taxon>Cyanophyceae</taxon>
        <taxon>Coleofasciculales</taxon>
        <taxon>Coleofasciculaceae</taxon>
        <taxon>Allocoleopsis</taxon>
        <taxon>Allocoleopsis franciscana</taxon>
    </lineage>
</organism>
<dbReference type="EMBL" id="CP003630">
    <property type="protein sequence ID" value="AFZ19520.1"/>
    <property type="molecule type" value="Genomic_DNA"/>
</dbReference>
<sequence>MEIEGTAVPETSSILGVLTFGAILGFQQWRKQKFTPDAKDRATH</sequence>